<name>A0ABS1JE72_9BACL</name>
<reference evidence="1 2" key="1">
    <citation type="submission" date="2021-01" db="EMBL/GenBank/DDBJ databases">
        <title>Tumebacillus sp. strain ITR2 16S ribosomal RNA gene Genome sequencing and assembly.</title>
        <authorList>
            <person name="Kang M."/>
        </authorList>
    </citation>
    <scope>NUCLEOTIDE SEQUENCE [LARGE SCALE GENOMIC DNA]</scope>
    <source>
        <strain evidence="1 2">ITR2</strain>
    </source>
</reference>
<proteinExistence type="predicted"/>
<accession>A0ABS1JE72</accession>
<sequence>MIRKDRQVELFGQVFAGVIDTWEGQGFRVNEEQDGRLLVVEEDRVRVEIEFRYGDRAEIRLVAPAEIREIDHELLLFDDPGDLTDRTAILIGNTVDQFLQRAIDVAYPTQPRAVAGA</sequence>
<evidence type="ECO:0008006" key="3">
    <source>
        <dbReference type="Google" id="ProtNLM"/>
    </source>
</evidence>
<gene>
    <name evidence="1" type="ORF">JJB07_14675</name>
</gene>
<comment type="caution">
    <text evidence="1">The sequence shown here is derived from an EMBL/GenBank/DDBJ whole genome shotgun (WGS) entry which is preliminary data.</text>
</comment>
<dbReference type="RefSeq" id="WP_201636309.1">
    <property type="nucleotide sequence ID" value="NZ_JAEQNB010000004.1"/>
</dbReference>
<dbReference type="EMBL" id="JAEQNB010000004">
    <property type="protein sequence ID" value="MBL0387883.1"/>
    <property type="molecule type" value="Genomic_DNA"/>
</dbReference>
<evidence type="ECO:0000313" key="1">
    <source>
        <dbReference type="EMBL" id="MBL0387883.1"/>
    </source>
</evidence>
<dbReference type="Proteomes" id="UP000602284">
    <property type="component" value="Unassembled WGS sequence"/>
</dbReference>
<evidence type="ECO:0000313" key="2">
    <source>
        <dbReference type="Proteomes" id="UP000602284"/>
    </source>
</evidence>
<keyword evidence="2" id="KW-1185">Reference proteome</keyword>
<protein>
    <recommendedName>
        <fullName evidence="3">DUF3006 domain-containing protein</fullName>
    </recommendedName>
</protein>
<organism evidence="1 2">
    <name type="scientific">Tumebacillus amylolyticus</name>
    <dbReference type="NCBI Taxonomy" id="2801339"/>
    <lineage>
        <taxon>Bacteria</taxon>
        <taxon>Bacillati</taxon>
        <taxon>Bacillota</taxon>
        <taxon>Bacilli</taxon>
        <taxon>Bacillales</taxon>
        <taxon>Alicyclobacillaceae</taxon>
        <taxon>Tumebacillus</taxon>
    </lineage>
</organism>